<protein>
    <submittedName>
        <fullName evidence="1">Uncharacterized protein</fullName>
    </submittedName>
</protein>
<keyword evidence="2" id="KW-1185">Reference proteome</keyword>
<gene>
    <name evidence="1" type="ORF">HB662_26815</name>
</gene>
<reference evidence="1 2" key="1">
    <citation type="submission" date="2020-03" db="EMBL/GenBank/DDBJ databases">
        <title>Roseomonas selenitidurans sp. nov. isolated from soil.</title>
        <authorList>
            <person name="Liu H."/>
        </authorList>
    </citation>
    <scope>NUCLEOTIDE SEQUENCE [LARGE SCALE GENOMIC DNA]</scope>
    <source>
        <strain evidence="1 2">JCM 15073</strain>
    </source>
</reference>
<sequence length="89" mass="8983">MTDWTMIYWQGTPEAATAALRELGWHAPGEAPAGAADPRIGGFVPAAGTPPQTFDGVAYVAVAAQGEIALPPGLAPAGPQLARALLGSF</sequence>
<proteinExistence type="predicted"/>
<dbReference type="Proteomes" id="UP000765160">
    <property type="component" value="Unassembled WGS sequence"/>
</dbReference>
<comment type="caution">
    <text evidence="1">The sequence shown here is derived from an EMBL/GenBank/DDBJ whole genome shotgun (WGS) entry which is preliminary data.</text>
</comment>
<dbReference type="EMBL" id="JAAVTX010000009">
    <property type="protein sequence ID" value="NKE48414.1"/>
    <property type="molecule type" value="Genomic_DNA"/>
</dbReference>
<name>A0ABX1F7R6_9PROT</name>
<organism evidence="1 2">
    <name type="scientific">Falsiroseomonas frigidaquae</name>
    <dbReference type="NCBI Taxonomy" id="487318"/>
    <lineage>
        <taxon>Bacteria</taxon>
        <taxon>Pseudomonadati</taxon>
        <taxon>Pseudomonadota</taxon>
        <taxon>Alphaproteobacteria</taxon>
        <taxon>Acetobacterales</taxon>
        <taxon>Roseomonadaceae</taxon>
        <taxon>Falsiroseomonas</taxon>
    </lineage>
</organism>
<evidence type="ECO:0000313" key="2">
    <source>
        <dbReference type="Proteomes" id="UP000765160"/>
    </source>
</evidence>
<evidence type="ECO:0000313" key="1">
    <source>
        <dbReference type="EMBL" id="NKE48414.1"/>
    </source>
</evidence>
<accession>A0ABX1F7R6</accession>
<dbReference type="RefSeq" id="WP_168054765.1">
    <property type="nucleotide sequence ID" value="NZ_JAATJR010000009.1"/>
</dbReference>